<protein>
    <submittedName>
        <fullName evidence="14">Putative dynein intermediate chain 3, ciliary</fullName>
    </submittedName>
</protein>
<keyword evidence="5" id="KW-0493">Microtubule</keyword>
<dbReference type="InterPro" id="IPR036322">
    <property type="entry name" value="WD40_repeat_dom_sf"/>
</dbReference>
<dbReference type="Proteomes" id="UP000037510">
    <property type="component" value="Unassembled WGS sequence"/>
</dbReference>
<feature type="repeat" description="WD" evidence="12">
    <location>
        <begin position="256"/>
        <end position="299"/>
    </location>
</feature>
<dbReference type="GO" id="GO:0045503">
    <property type="term" value="F:dynein light chain binding"/>
    <property type="evidence" value="ECO:0007669"/>
    <property type="project" value="TreeGrafter"/>
</dbReference>
<evidence type="ECO:0000256" key="4">
    <source>
        <dbReference type="ARBA" id="ARBA00022574"/>
    </source>
</evidence>
<evidence type="ECO:0000256" key="3">
    <source>
        <dbReference type="ARBA" id="ARBA00022490"/>
    </source>
</evidence>
<evidence type="ECO:0000256" key="12">
    <source>
        <dbReference type="PROSITE-ProRule" id="PRU00221"/>
    </source>
</evidence>
<comment type="caution">
    <text evidence="14">The sequence shown here is derived from an EMBL/GenBank/DDBJ whole genome shotgun (WGS) entry which is preliminary data.</text>
</comment>
<dbReference type="SMART" id="SM00320">
    <property type="entry name" value="WD40"/>
    <property type="match status" value="4"/>
</dbReference>
<dbReference type="PANTHER" id="PTHR12442:SF7">
    <property type="entry name" value="DYNEIN AXONEMAL INTERMEDIATE CHAIN 2"/>
    <property type="match status" value="1"/>
</dbReference>
<keyword evidence="7" id="KW-0243">Dynein</keyword>
<evidence type="ECO:0000313" key="14">
    <source>
        <dbReference type="EMBL" id="KOB66868.1"/>
    </source>
</evidence>
<evidence type="ECO:0000313" key="15">
    <source>
        <dbReference type="Proteomes" id="UP000037510"/>
    </source>
</evidence>
<evidence type="ECO:0000256" key="1">
    <source>
        <dbReference type="ARBA" id="ARBA00004430"/>
    </source>
</evidence>
<dbReference type="GO" id="GO:0045504">
    <property type="term" value="F:dynein heavy chain binding"/>
    <property type="evidence" value="ECO:0007669"/>
    <property type="project" value="TreeGrafter"/>
</dbReference>
<keyword evidence="10" id="KW-0206">Cytoskeleton</keyword>
<keyword evidence="9" id="KW-0505">Motor protein</keyword>
<dbReference type="AlphaFoldDB" id="A0A0L7KUC8"/>
<gene>
    <name evidence="14" type="ORF">OBRU01_21143</name>
</gene>
<evidence type="ECO:0000256" key="2">
    <source>
        <dbReference type="ARBA" id="ARBA00011059"/>
    </source>
</evidence>
<dbReference type="InterPro" id="IPR001680">
    <property type="entry name" value="WD40_rpt"/>
</dbReference>
<dbReference type="GO" id="GO:0003341">
    <property type="term" value="P:cilium movement"/>
    <property type="evidence" value="ECO:0007669"/>
    <property type="project" value="TreeGrafter"/>
</dbReference>
<accession>A0A0L7KUC8</accession>
<evidence type="ECO:0000256" key="7">
    <source>
        <dbReference type="ARBA" id="ARBA00023017"/>
    </source>
</evidence>
<dbReference type="Gene3D" id="2.130.10.10">
    <property type="entry name" value="YVTN repeat-like/Quinoprotein amine dehydrogenase"/>
    <property type="match status" value="2"/>
</dbReference>
<proteinExistence type="inferred from homology"/>
<evidence type="ECO:0000256" key="10">
    <source>
        <dbReference type="ARBA" id="ARBA00023212"/>
    </source>
</evidence>
<keyword evidence="4 12" id="KW-0853">WD repeat</keyword>
<comment type="similarity">
    <text evidence="2">Belongs to the dynein intermediate chain family.</text>
</comment>
<dbReference type="SUPFAM" id="SSF50978">
    <property type="entry name" value="WD40 repeat-like"/>
    <property type="match status" value="2"/>
</dbReference>
<name>A0A0L7KUC8_OPEBR</name>
<keyword evidence="11" id="KW-0966">Cell projection</keyword>
<keyword evidence="8" id="KW-0969">Cilium</keyword>
<dbReference type="PROSITE" id="PS50082">
    <property type="entry name" value="WD_REPEATS_2"/>
    <property type="match status" value="1"/>
</dbReference>
<comment type="subcellular location">
    <subcellularLocation>
        <location evidence="1">Cytoplasm</location>
        <location evidence="1">Cytoskeleton</location>
        <location evidence="1">Cilium axoneme</location>
    </subcellularLocation>
</comment>
<keyword evidence="15" id="KW-1185">Reference proteome</keyword>
<dbReference type="GO" id="GO:0036158">
    <property type="term" value="P:outer dynein arm assembly"/>
    <property type="evidence" value="ECO:0007669"/>
    <property type="project" value="TreeGrafter"/>
</dbReference>
<dbReference type="PANTHER" id="PTHR12442">
    <property type="entry name" value="DYNEIN INTERMEDIATE CHAIN"/>
    <property type="match status" value="1"/>
</dbReference>
<evidence type="ECO:0000256" key="9">
    <source>
        <dbReference type="ARBA" id="ARBA00023175"/>
    </source>
</evidence>
<keyword evidence="6" id="KW-0677">Repeat</keyword>
<dbReference type="InterPro" id="IPR050687">
    <property type="entry name" value="Dynein_IC"/>
</dbReference>
<evidence type="ECO:0000256" key="13">
    <source>
        <dbReference type="SAM" id="MobiDB-lite"/>
    </source>
</evidence>
<dbReference type="EMBL" id="JTDY01005576">
    <property type="protein sequence ID" value="KOB66868.1"/>
    <property type="molecule type" value="Genomic_DNA"/>
</dbReference>
<dbReference type="STRING" id="104452.A0A0L7KUC8"/>
<evidence type="ECO:0000256" key="6">
    <source>
        <dbReference type="ARBA" id="ARBA00022737"/>
    </source>
</evidence>
<dbReference type="GO" id="GO:0036157">
    <property type="term" value="C:outer dynein arm"/>
    <property type="evidence" value="ECO:0007669"/>
    <property type="project" value="TreeGrafter"/>
</dbReference>
<evidence type="ECO:0000256" key="5">
    <source>
        <dbReference type="ARBA" id="ARBA00022701"/>
    </source>
</evidence>
<feature type="region of interest" description="Disordered" evidence="13">
    <location>
        <begin position="55"/>
        <end position="100"/>
    </location>
</feature>
<dbReference type="InterPro" id="IPR015943">
    <property type="entry name" value="WD40/YVTN_repeat-like_dom_sf"/>
</dbReference>
<reference evidence="14 15" key="1">
    <citation type="journal article" date="2015" name="Genome Biol. Evol.">
        <title>The genome of winter moth (Operophtera brumata) provides a genomic perspective on sexual dimorphism and phenology.</title>
        <authorList>
            <person name="Derks M.F."/>
            <person name="Smit S."/>
            <person name="Salis L."/>
            <person name="Schijlen E."/>
            <person name="Bossers A."/>
            <person name="Mateman C."/>
            <person name="Pijl A.S."/>
            <person name="de Ridder D."/>
            <person name="Groenen M.A."/>
            <person name="Visser M.E."/>
            <person name="Megens H.J."/>
        </authorList>
    </citation>
    <scope>NUCLEOTIDE SEQUENCE [LARGE SCALE GENOMIC DNA]</scope>
    <source>
        <strain evidence="14">WM2013NL</strain>
        <tissue evidence="14">Head and thorax</tissue>
    </source>
</reference>
<dbReference type="GO" id="GO:0005874">
    <property type="term" value="C:microtubule"/>
    <property type="evidence" value="ECO:0007669"/>
    <property type="project" value="UniProtKB-KW"/>
</dbReference>
<organism evidence="14 15">
    <name type="scientific">Operophtera brumata</name>
    <name type="common">Winter moth</name>
    <name type="synonym">Phalaena brumata</name>
    <dbReference type="NCBI Taxonomy" id="104452"/>
    <lineage>
        <taxon>Eukaryota</taxon>
        <taxon>Metazoa</taxon>
        <taxon>Ecdysozoa</taxon>
        <taxon>Arthropoda</taxon>
        <taxon>Hexapoda</taxon>
        <taxon>Insecta</taxon>
        <taxon>Pterygota</taxon>
        <taxon>Neoptera</taxon>
        <taxon>Endopterygota</taxon>
        <taxon>Lepidoptera</taxon>
        <taxon>Glossata</taxon>
        <taxon>Ditrysia</taxon>
        <taxon>Geometroidea</taxon>
        <taxon>Geometridae</taxon>
        <taxon>Larentiinae</taxon>
        <taxon>Operophtera</taxon>
    </lineage>
</organism>
<evidence type="ECO:0000256" key="8">
    <source>
        <dbReference type="ARBA" id="ARBA00023069"/>
    </source>
</evidence>
<keyword evidence="3" id="KW-0963">Cytoplasm</keyword>
<feature type="non-terminal residue" evidence="14">
    <location>
        <position position="1"/>
    </location>
</feature>
<evidence type="ECO:0000256" key="11">
    <source>
        <dbReference type="ARBA" id="ARBA00023273"/>
    </source>
</evidence>
<sequence>PCFCEQGPLLCDSIATTVAEHKQYILRNPVHQPTQHAPCYAKHKVNTIRSVEWPASAADSLSPPRRAEYSNTGANHAEGGWPKDVQVTDPEQTQRHRRKVEKEDSYVHCVMSIAPGVDHYVMQNNAIEIYNTYYAEMAPLPAPERISCRTVNVYRDPPPVRPISSICWQPEHGSHFAVTYLDVDYNRNPRAPILSYIWDIENANCPETTIKPPCALMDLQYNPRDQALMAGGLVSGQVAVWDRRHKGVQVLLCAPHVAHRDYVRHVTFINAKSGMEFFSGGPDGAVKWWDLRNMSETTDEMIIDVPKSIFDVQSMANTSGLSALEFEPTIPTRFMCGTENGFVVCGNRKGKTPMEKLPAKFPAHYGPVWSLERNPGFLKNFLTVGDWTARVWSDDCRDSAVVWSPPHRHKITAGTWSPTRYITVVWSPPHRHKITAGTWSPTRYITVVWCPPHRHKITAGTWSPTRSVTVWNGLLALWELLRRQHEPTLTMYRNELMLSLLALAQWNGLLALWDLLQRQREPTLTMLSLLALAQWNGLLALWDLLRRQHEPVLTMQVCAEPLLRMRFHEQVSGAPPFPFSRHNSYPIDDCDTGTNIILTKSGTMLACGSRKGNIYMVEVSQNLAHSDRVDKVLLTQVSLARHSTPDCRVVMVLTGGPQMFDREAKRERILEARLREIRLKIRQAEEGSPKAGSATELDYALGDKDLAEATTNYMQQVKRELTML</sequence>